<dbReference type="EMBL" id="SZNT01000419">
    <property type="protein sequence ID" value="TKH08107.1"/>
    <property type="molecule type" value="Genomic_DNA"/>
</dbReference>
<accession>A0A9X9EQR8</accession>
<dbReference type="PANTHER" id="PTHR13355">
    <property type="entry name" value="GLUCOSAMINE 6-PHOSPHATE N-ACETYLTRANSFERASE"/>
    <property type="match status" value="1"/>
</dbReference>
<dbReference type="PANTHER" id="PTHR13355:SF15">
    <property type="entry name" value="GCN5-RELATED N-ACETYLTRANSFERASE 3, CHLOROPLASTIC"/>
    <property type="match status" value="1"/>
</dbReference>
<dbReference type="Pfam" id="PF00583">
    <property type="entry name" value="Acetyltransf_1"/>
    <property type="match status" value="1"/>
</dbReference>
<evidence type="ECO:0000313" key="2">
    <source>
        <dbReference type="EMBL" id="TKH08107.1"/>
    </source>
</evidence>
<dbReference type="InterPro" id="IPR000182">
    <property type="entry name" value="GNAT_dom"/>
</dbReference>
<gene>
    <name evidence="2" type="ORF">FC678_21310</name>
</gene>
<dbReference type="InterPro" id="IPR039143">
    <property type="entry name" value="GNPNAT1-like"/>
</dbReference>
<organism evidence="2 3">
    <name type="scientific">Peribacillus simplex</name>
    <dbReference type="NCBI Taxonomy" id="1478"/>
    <lineage>
        <taxon>Bacteria</taxon>
        <taxon>Bacillati</taxon>
        <taxon>Bacillota</taxon>
        <taxon>Bacilli</taxon>
        <taxon>Bacillales</taxon>
        <taxon>Bacillaceae</taxon>
        <taxon>Peribacillus</taxon>
    </lineage>
</organism>
<dbReference type="SUPFAM" id="SSF55729">
    <property type="entry name" value="Acyl-CoA N-acyltransferases (Nat)"/>
    <property type="match status" value="1"/>
</dbReference>
<dbReference type="Gene3D" id="3.40.630.30">
    <property type="match status" value="1"/>
</dbReference>
<dbReference type="RefSeq" id="WP_137024343.1">
    <property type="nucleotide sequence ID" value="NZ_SZNT01000419.1"/>
</dbReference>
<reference evidence="2 3" key="1">
    <citation type="journal article" date="2019" name="Environ. Microbiol.">
        <title>An active ?-lactamase is a part of an orchestrated cell wall stress resistance network of Bacillus subtilis and related rhizosphere species.</title>
        <authorList>
            <person name="Bucher T."/>
            <person name="Keren-Paz A."/>
            <person name="Hausser J."/>
            <person name="Olender T."/>
            <person name="Cytryn E."/>
            <person name="Kolodkin-Gal I."/>
        </authorList>
    </citation>
    <scope>NUCLEOTIDE SEQUENCE [LARGE SCALE GENOMIC DNA]</scope>
    <source>
        <strain evidence="2 3">I4</strain>
    </source>
</reference>
<feature type="domain" description="N-acetyltransferase" evidence="1">
    <location>
        <begin position="6"/>
        <end position="130"/>
    </location>
</feature>
<dbReference type="Proteomes" id="UP000309170">
    <property type="component" value="Unassembled WGS sequence"/>
</dbReference>
<name>A0A9X9EQR8_9BACI</name>
<dbReference type="AlphaFoldDB" id="A0A9X9EQR8"/>
<proteinExistence type="predicted"/>
<dbReference type="InterPro" id="IPR016181">
    <property type="entry name" value="Acyl_CoA_acyltransferase"/>
</dbReference>
<evidence type="ECO:0000313" key="3">
    <source>
        <dbReference type="Proteomes" id="UP000309170"/>
    </source>
</evidence>
<comment type="caution">
    <text evidence="2">The sequence shown here is derived from an EMBL/GenBank/DDBJ whole genome shotgun (WGS) entry which is preliminary data.</text>
</comment>
<dbReference type="PROSITE" id="PS51186">
    <property type="entry name" value="GNAT"/>
    <property type="match status" value="1"/>
</dbReference>
<sequence length="130" mass="15070">MNYKVIINMPISNHEIPELRELVGWGRRDKDFPTLFKRCNFWAGVRNKNNKLIAFGYVAGTGLEHGYMEDIIVHPDYQKMGIGVGLVRELLRESERYGLEIVTLTYDPKHKNFYETCGFTPCSGGLWKKQ</sequence>
<dbReference type="GO" id="GO:0008080">
    <property type="term" value="F:N-acetyltransferase activity"/>
    <property type="evidence" value="ECO:0007669"/>
    <property type="project" value="TreeGrafter"/>
</dbReference>
<evidence type="ECO:0000259" key="1">
    <source>
        <dbReference type="PROSITE" id="PS51186"/>
    </source>
</evidence>
<dbReference type="CDD" id="cd04301">
    <property type="entry name" value="NAT_SF"/>
    <property type="match status" value="1"/>
</dbReference>
<protein>
    <submittedName>
        <fullName evidence="2">GNAT family N-acetyltransferase</fullName>
    </submittedName>
</protein>